<protein>
    <recommendedName>
        <fullName evidence="5">Glycosyl hydrolase family 32 N-terminal domain-containing protein</fullName>
    </recommendedName>
</protein>
<evidence type="ECO:0008006" key="5">
    <source>
        <dbReference type="Google" id="ProtNLM"/>
    </source>
</evidence>
<dbReference type="Proteomes" id="UP000177622">
    <property type="component" value="Unassembled WGS sequence"/>
</dbReference>
<evidence type="ECO:0000256" key="1">
    <source>
        <dbReference type="ARBA" id="ARBA00022729"/>
    </source>
</evidence>
<reference evidence="3 4" key="1">
    <citation type="journal article" date="2016" name="Sci. Rep.">
        <title>Penicillium arizonense, a new, genome sequenced fungal species, reveals a high chemical diversity in secreted metabolites.</title>
        <authorList>
            <person name="Grijseels S."/>
            <person name="Nielsen J.C."/>
            <person name="Randelovic M."/>
            <person name="Nielsen J."/>
            <person name="Nielsen K.F."/>
            <person name="Workman M."/>
            <person name="Frisvad J.C."/>
        </authorList>
    </citation>
    <scope>NUCLEOTIDE SEQUENCE [LARGE SCALE GENOMIC DNA]</scope>
    <source>
        <strain evidence="3 4">CBS 141311</strain>
    </source>
</reference>
<keyword evidence="1 2" id="KW-0732">Signal</keyword>
<organism evidence="3 4">
    <name type="scientific">Penicillium arizonense</name>
    <dbReference type="NCBI Taxonomy" id="1835702"/>
    <lineage>
        <taxon>Eukaryota</taxon>
        <taxon>Fungi</taxon>
        <taxon>Dikarya</taxon>
        <taxon>Ascomycota</taxon>
        <taxon>Pezizomycotina</taxon>
        <taxon>Eurotiomycetes</taxon>
        <taxon>Eurotiomycetidae</taxon>
        <taxon>Eurotiales</taxon>
        <taxon>Aspergillaceae</taxon>
        <taxon>Penicillium</taxon>
    </lineage>
</organism>
<dbReference type="PANTHER" id="PTHR43301:SF8">
    <property type="entry name" value="ARABINOSIDASE-RELATED"/>
    <property type="match status" value="1"/>
</dbReference>
<proteinExistence type="predicted"/>
<dbReference type="InterPro" id="IPR023296">
    <property type="entry name" value="Glyco_hydro_beta-prop_sf"/>
</dbReference>
<feature type="signal peptide" evidence="2">
    <location>
        <begin position="1"/>
        <end position="19"/>
    </location>
</feature>
<dbReference type="PANTHER" id="PTHR43301">
    <property type="entry name" value="ARABINAN ENDO-1,5-ALPHA-L-ARABINOSIDASE"/>
    <property type="match status" value="1"/>
</dbReference>
<comment type="caution">
    <text evidence="3">The sequence shown here is derived from an EMBL/GenBank/DDBJ whole genome shotgun (WGS) entry which is preliminary data.</text>
</comment>
<keyword evidence="4" id="KW-1185">Reference proteome</keyword>
<accession>A0A1F5L1S6</accession>
<evidence type="ECO:0000256" key="2">
    <source>
        <dbReference type="SAM" id="SignalP"/>
    </source>
</evidence>
<dbReference type="RefSeq" id="XP_022482473.1">
    <property type="nucleotide sequence ID" value="XM_022637671.1"/>
</dbReference>
<evidence type="ECO:0000313" key="3">
    <source>
        <dbReference type="EMBL" id="OGE47006.1"/>
    </source>
</evidence>
<dbReference type="STRING" id="1835702.A0A1F5L1S6"/>
<feature type="chain" id="PRO_5009519191" description="Glycosyl hydrolase family 32 N-terminal domain-containing protein" evidence="2">
    <location>
        <begin position="20"/>
        <end position="333"/>
    </location>
</feature>
<dbReference type="Gene3D" id="2.115.10.20">
    <property type="entry name" value="Glycosyl hydrolase domain, family 43"/>
    <property type="match status" value="1"/>
</dbReference>
<dbReference type="OrthoDB" id="19657at2759"/>
<dbReference type="GeneID" id="34582405"/>
<dbReference type="CDD" id="cd08983">
    <property type="entry name" value="GH43_Bt3655-like"/>
    <property type="match status" value="1"/>
</dbReference>
<dbReference type="SUPFAM" id="SSF75005">
    <property type="entry name" value="Arabinanase/levansucrase/invertase"/>
    <property type="match status" value="1"/>
</dbReference>
<evidence type="ECO:0000313" key="4">
    <source>
        <dbReference type="Proteomes" id="UP000177622"/>
    </source>
</evidence>
<dbReference type="InterPro" id="IPR050727">
    <property type="entry name" value="GH43_arabinanases"/>
</dbReference>
<name>A0A1F5L1S6_PENAI</name>
<dbReference type="EMBL" id="LXJU01000077">
    <property type="protein sequence ID" value="OGE47006.1"/>
    <property type="molecule type" value="Genomic_DNA"/>
</dbReference>
<sequence>MKGFTYLSTALLASLPALAIPTESTLQKKAAPSNVGYLAVTWKTADNSVYFALSDNDDALDFKPINGDKPIVKPTLGTKAVRDTSIIVGQGDNAGKYYILGTDLNIATTSWAASTRTGSRGIFVWESTDLVTWTNERLVTVEDKTAGMAWAPDAFWDASKRKYFVHWAAQLYAEDDTGHTGAPTLNTSMRYAYTSDFKTFTAPKTYVSLGDAPVIDMSLLQDGNALKRFYVTGGGPVEQTSTNGLFGDWTTVDGAIADSDGFEAPYAFWDNVDIHRAYLLCDKVGSGAGIHAWTSSNGHADSFAVDNTHNLAFMRHLSVLSVNQKQFDALSAF</sequence>
<dbReference type="AlphaFoldDB" id="A0A1F5L1S6"/>
<gene>
    <name evidence="3" type="ORF">PENARI_c077G05015</name>
</gene>